<keyword evidence="1" id="KW-0472">Membrane</keyword>
<feature type="transmembrane region" description="Helical" evidence="1">
    <location>
        <begin position="6"/>
        <end position="29"/>
    </location>
</feature>
<evidence type="ECO:0000256" key="1">
    <source>
        <dbReference type="SAM" id="Phobius"/>
    </source>
</evidence>
<protein>
    <submittedName>
        <fullName evidence="2">Uncharacterized protein</fullName>
    </submittedName>
</protein>
<proteinExistence type="predicted"/>
<accession>A0A224Y4N0</accession>
<keyword evidence="1" id="KW-1133">Transmembrane helix</keyword>
<reference evidence="2" key="1">
    <citation type="journal article" date="2018" name="PLoS Negl. Trop. Dis.">
        <title>An insight into the salivary gland and fat body transcriptome of Panstrongylus lignarius (Hemiptera: Heteroptera), the main vector of Chagas disease in Peru.</title>
        <authorList>
            <person name="Nevoa J.C."/>
            <person name="Mendes M.T."/>
            <person name="da Silva M.V."/>
            <person name="Soares S.C."/>
            <person name="Oliveira C.J.F."/>
            <person name="Ribeiro J.M.C."/>
        </authorList>
    </citation>
    <scope>NUCLEOTIDE SEQUENCE</scope>
</reference>
<name>A0A224Y4N0_9HEMI</name>
<keyword evidence="1" id="KW-0812">Transmembrane</keyword>
<sequence length="70" mass="8475">MISNTFFYLITYFLMIFMLTMLSFTNYSIRVCFVSDSKNRPVFNSQRIFKKLFTYPFLQTIGRFKIKCIV</sequence>
<dbReference type="AlphaFoldDB" id="A0A224Y4N0"/>
<organism evidence="2">
    <name type="scientific">Panstrongylus lignarius</name>
    <dbReference type="NCBI Taxonomy" id="156445"/>
    <lineage>
        <taxon>Eukaryota</taxon>
        <taxon>Metazoa</taxon>
        <taxon>Ecdysozoa</taxon>
        <taxon>Arthropoda</taxon>
        <taxon>Hexapoda</taxon>
        <taxon>Insecta</taxon>
        <taxon>Pterygota</taxon>
        <taxon>Neoptera</taxon>
        <taxon>Paraneoptera</taxon>
        <taxon>Hemiptera</taxon>
        <taxon>Heteroptera</taxon>
        <taxon>Panheteroptera</taxon>
        <taxon>Cimicomorpha</taxon>
        <taxon>Reduviidae</taxon>
        <taxon>Triatominae</taxon>
        <taxon>Panstrongylus</taxon>
    </lineage>
</organism>
<evidence type="ECO:0000313" key="2">
    <source>
        <dbReference type="EMBL" id="JAW16130.1"/>
    </source>
</evidence>
<dbReference type="EMBL" id="GFTR01000296">
    <property type="protein sequence ID" value="JAW16130.1"/>
    <property type="molecule type" value="Transcribed_RNA"/>
</dbReference>